<sequence>MPNKKLILVILLALVLPLLVLAARQIQDTRKRAAGSNEVGMRFSPASGTFTAGEQVRVKVVMHKLATRTINVSGVQAVLNVSDKFNIDSVQCEAPFNALPFVRINGQSVTLMCAIASVANPVAVTSADLPFASLNLTVADAAVDGPAPIAFSSTRATEAGIAGQAPDVSTAGTTGDYNIGGGGISPTLPDGVTVTPPVTGDVVLSFSPGTVVVPPSKPVKIMAQVGSNNIAFTRTVITFDQAKINLGSEISTNPNLSTIVEKTSMATANSQGKAIIVVATAPTDSKPTGSFELASFTLSGISTQANDTASINFETTDMQFVEGAGQQLTIGVIPLGVTVNGQDISITPPTGNDFEVPIGTKDVINVDIAQGPTPTGAQPTDVPGNIPQITFSAVLSHSQNNPDLYFRLRVKDELFFLDNPNIILSPSCNVPSAGDKDYYIPMRAVGTIYKPVSSIGIPPPSGVNVANVTADGWVILDGVNENRYYSLILKAPKFRGSQMVDHVFLRGGQRTDQIYSWVNNPLEPGDLPNPNNQMLQDCTVNSIDISLMIARIGNTGTNEIEVADVNFDGIVNGNDISKVVNTLSTKPDDDL</sequence>
<dbReference type="InterPro" id="IPR002105">
    <property type="entry name" value="Dockerin_1_rpt"/>
</dbReference>
<gene>
    <name evidence="1" type="ORF">A2W14_02730</name>
</gene>
<dbReference type="GO" id="GO:0004553">
    <property type="term" value="F:hydrolase activity, hydrolyzing O-glycosyl compounds"/>
    <property type="evidence" value="ECO:0007669"/>
    <property type="project" value="InterPro"/>
</dbReference>
<proteinExistence type="predicted"/>
<protein>
    <recommendedName>
        <fullName evidence="3">Dockerin domain-containing protein</fullName>
    </recommendedName>
</protein>
<comment type="caution">
    <text evidence="1">The sequence shown here is derived from an EMBL/GenBank/DDBJ whole genome shotgun (WGS) entry which is preliminary data.</text>
</comment>
<dbReference type="AlphaFoldDB" id="A0A1F5YPU8"/>
<accession>A0A1F5YPU8</accession>
<dbReference type="STRING" id="1798371.A2W14_02730"/>
<reference evidence="1 2" key="1">
    <citation type="journal article" date="2016" name="Nat. Commun.">
        <title>Thousands of microbial genomes shed light on interconnected biogeochemical processes in an aquifer system.</title>
        <authorList>
            <person name="Anantharaman K."/>
            <person name="Brown C.T."/>
            <person name="Hug L.A."/>
            <person name="Sharon I."/>
            <person name="Castelle C.J."/>
            <person name="Probst A.J."/>
            <person name="Thomas B.C."/>
            <person name="Singh A."/>
            <person name="Wilkins M.J."/>
            <person name="Karaoz U."/>
            <person name="Brodie E.L."/>
            <person name="Williams K.H."/>
            <person name="Hubbard S.S."/>
            <person name="Banfield J.F."/>
        </authorList>
    </citation>
    <scope>NUCLEOTIDE SEQUENCE [LARGE SCALE GENOMIC DNA]</scope>
</reference>
<evidence type="ECO:0000313" key="2">
    <source>
        <dbReference type="Proteomes" id="UP000176665"/>
    </source>
</evidence>
<dbReference type="Gene3D" id="1.10.1330.10">
    <property type="entry name" value="Dockerin domain"/>
    <property type="match status" value="1"/>
</dbReference>
<dbReference type="InterPro" id="IPR036439">
    <property type="entry name" value="Dockerin_dom_sf"/>
</dbReference>
<evidence type="ECO:0008006" key="3">
    <source>
        <dbReference type="Google" id="ProtNLM"/>
    </source>
</evidence>
<organism evidence="1 2">
    <name type="scientific">Candidatus Gottesmanbacteria bacterium RBG_16_37_8</name>
    <dbReference type="NCBI Taxonomy" id="1798371"/>
    <lineage>
        <taxon>Bacteria</taxon>
        <taxon>Candidatus Gottesmaniibacteriota</taxon>
    </lineage>
</organism>
<evidence type="ECO:0000313" key="1">
    <source>
        <dbReference type="EMBL" id="OGG02135.1"/>
    </source>
</evidence>
<dbReference type="GO" id="GO:0000272">
    <property type="term" value="P:polysaccharide catabolic process"/>
    <property type="evidence" value="ECO:0007669"/>
    <property type="project" value="InterPro"/>
</dbReference>
<name>A0A1F5YPU8_9BACT</name>
<dbReference type="Pfam" id="PF00404">
    <property type="entry name" value="Dockerin_1"/>
    <property type="match status" value="1"/>
</dbReference>
<dbReference type="EMBL" id="MFJA01000074">
    <property type="protein sequence ID" value="OGG02135.1"/>
    <property type="molecule type" value="Genomic_DNA"/>
</dbReference>
<dbReference type="Proteomes" id="UP000176665">
    <property type="component" value="Unassembled WGS sequence"/>
</dbReference>
<dbReference type="SUPFAM" id="SSF63446">
    <property type="entry name" value="Type I dockerin domain"/>
    <property type="match status" value="1"/>
</dbReference>